<organism evidence="2">
    <name type="scientific">Emiliania huxleyi</name>
    <name type="common">Coccolithophore</name>
    <name type="synonym">Pontosphaera huxleyi</name>
    <dbReference type="NCBI Taxonomy" id="2903"/>
    <lineage>
        <taxon>Eukaryota</taxon>
        <taxon>Haptista</taxon>
        <taxon>Haptophyta</taxon>
        <taxon>Prymnesiophyceae</taxon>
        <taxon>Isochrysidales</taxon>
        <taxon>Noelaerhabdaceae</taxon>
        <taxon>Emiliania</taxon>
    </lineage>
</organism>
<name>A0A7S3TGJ3_EMIHU</name>
<evidence type="ECO:0000256" key="1">
    <source>
        <dbReference type="SAM" id="Coils"/>
    </source>
</evidence>
<dbReference type="SUPFAM" id="SSF117281">
    <property type="entry name" value="Kelch motif"/>
    <property type="match status" value="1"/>
</dbReference>
<dbReference type="AlphaFoldDB" id="A0A7S3TGJ3"/>
<keyword evidence="1" id="KW-0175">Coiled coil</keyword>
<dbReference type="Gene3D" id="2.120.10.80">
    <property type="entry name" value="Kelch-type beta propeller"/>
    <property type="match status" value="1"/>
</dbReference>
<evidence type="ECO:0000313" key="2">
    <source>
        <dbReference type="EMBL" id="CAE0583572.1"/>
    </source>
</evidence>
<accession>A0A7S3TGJ3</accession>
<reference evidence="2" key="1">
    <citation type="submission" date="2021-01" db="EMBL/GenBank/DDBJ databases">
        <authorList>
            <person name="Corre E."/>
            <person name="Pelletier E."/>
            <person name="Niang G."/>
            <person name="Scheremetjew M."/>
            <person name="Finn R."/>
            <person name="Kale V."/>
            <person name="Holt S."/>
            <person name="Cochrane G."/>
            <person name="Meng A."/>
            <person name="Brown T."/>
            <person name="Cohen L."/>
        </authorList>
    </citation>
    <scope>NUCLEOTIDE SEQUENCE</scope>
    <source>
        <strain evidence="2">379</strain>
    </source>
</reference>
<sequence>MLEDWSGLEDDGEPYTLTPSVLSLAIPAPTDGSRPRRAKWSELAPMPHAVTGALSFSLGGRFYVAGGSLDNGFDAKHSRQPHLQMLDLDSGQWSERAELPLLHFDGGAAHSGKFFAISLNRRAKPKTPGMRTLAERTTDRPPPTIYAYDPEADAWELQPPVPLPPPPEPRSLKVIGGPPDVVYRPEPLVLDHDAPLPLKRDHDEIAVTSCAAGLMVLGRGDGTAALLKVADGRIVSSSYLSNKEWSDEGISMFAQDHHLEGLNAASLDLSAHCRPLLRDWAERIEEEQNMLEETQEYVWEVEENGYAEEDHPNLDAARAWLTQAGIPLAAERHAKWLAERAAQEKREE</sequence>
<gene>
    <name evidence="2" type="ORF">EHUX00137_LOCUS38043</name>
</gene>
<feature type="coiled-coil region" evidence="1">
    <location>
        <begin position="277"/>
        <end position="304"/>
    </location>
</feature>
<protein>
    <submittedName>
        <fullName evidence="2">Uncharacterized protein</fullName>
    </submittedName>
</protein>
<dbReference type="EMBL" id="HBIR01048675">
    <property type="protein sequence ID" value="CAE0583572.1"/>
    <property type="molecule type" value="Transcribed_RNA"/>
</dbReference>
<proteinExistence type="predicted"/>
<dbReference type="InterPro" id="IPR015915">
    <property type="entry name" value="Kelch-typ_b-propeller"/>
</dbReference>